<organism evidence="2 3">
    <name type="scientific">Araneus ventricosus</name>
    <name type="common">Orbweaver spider</name>
    <name type="synonym">Epeira ventricosa</name>
    <dbReference type="NCBI Taxonomy" id="182803"/>
    <lineage>
        <taxon>Eukaryota</taxon>
        <taxon>Metazoa</taxon>
        <taxon>Ecdysozoa</taxon>
        <taxon>Arthropoda</taxon>
        <taxon>Chelicerata</taxon>
        <taxon>Arachnida</taxon>
        <taxon>Araneae</taxon>
        <taxon>Araneomorphae</taxon>
        <taxon>Entelegynae</taxon>
        <taxon>Araneoidea</taxon>
        <taxon>Araneidae</taxon>
        <taxon>Araneus</taxon>
    </lineage>
</organism>
<dbReference type="InterPro" id="IPR046700">
    <property type="entry name" value="DUF6570"/>
</dbReference>
<sequence>MLLLCLRCKYHINSNKDHSPRKAYWNNLDPNPIPRELQELTQIEIRLLARIKPFIKIIKFDGVLGQYGFRAQAVLFAQDLHEVTEKLPNMLLRPTNNLDVVVVTETLENLNIPREFSIDRSSVNRALKWLVAENELYKDVVIDQESRMEESDYVLVQPAVAVQEQEEHEIEVHQRDNVYMHVNDVSRIIKASWHQADETIFTSGSAGVQCLGMVLANIVRASILERNRWTSTTLSENMIEDDDIYQEIVIENERRGGLAVEEDGYLEILHMNVIKHDVIMYNNDFSIEHDDNTSYVGSLSDSVNDGELAHTLESSLNTMFNIDHHKAGALIAEGYSYGVMRNADKYYFTDSHSCGAVGGKARGSNRKACVIECGTFDELLRVCKRATGSKNVQYTMNYIDVHVKDNIVRNYGIDQEAATQEIVRLEPSQAEAVPLIQASVMAPID</sequence>
<gene>
    <name evidence="2" type="ORF">AVEN_184281_1</name>
</gene>
<proteinExistence type="predicted"/>
<reference evidence="2 3" key="1">
    <citation type="journal article" date="2019" name="Sci. Rep.">
        <title>Orb-weaving spider Araneus ventricosus genome elucidates the spidroin gene catalogue.</title>
        <authorList>
            <person name="Kono N."/>
            <person name="Nakamura H."/>
            <person name="Ohtoshi R."/>
            <person name="Moran D.A.P."/>
            <person name="Shinohara A."/>
            <person name="Yoshida Y."/>
            <person name="Fujiwara M."/>
            <person name="Mori M."/>
            <person name="Tomita M."/>
            <person name="Arakawa K."/>
        </authorList>
    </citation>
    <scope>NUCLEOTIDE SEQUENCE [LARGE SCALE GENOMIC DNA]</scope>
</reference>
<dbReference type="Gene3D" id="3.90.70.120">
    <property type="match status" value="1"/>
</dbReference>
<accession>A0A4Y2L6H2</accession>
<dbReference type="Pfam" id="PF20209">
    <property type="entry name" value="DUF6570"/>
    <property type="match status" value="1"/>
</dbReference>
<dbReference type="Proteomes" id="UP000499080">
    <property type="component" value="Unassembled WGS sequence"/>
</dbReference>
<name>A0A4Y2L6H2_ARAVE</name>
<dbReference type="EMBL" id="BGPR01005329">
    <property type="protein sequence ID" value="GBN09196.1"/>
    <property type="molecule type" value="Genomic_DNA"/>
</dbReference>
<comment type="caution">
    <text evidence="2">The sequence shown here is derived from an EMBL/GenBank/DDBJ whole genome shotgun (WGS) entry which is preliminary data.</text>
</comment>
<dbReference type="OrthoDB" id="6434809at2759"/>
<protein>
    <recommendedName>
        <fullName evidence="1">DUF6570 domain-containing protein</fullName>
    </recommendedName>
</protein>
<feature type="domain" description="DUF6570" evidence="1">
    <location>
        <begin position="17"/>
        <end position="145"/>
    </location>
</feature>
<evidence type="ECO:0000259" key="1">
    <source>
        <dbReference type="Pfam" id="PF20209"/>
    </source>
</evidence>
<dbReference type="AlphaFoldDB" id="A0A4Y2L6H2"/>
<evidence type="ECO:0000313" key="2">
    <source>
        <dbReference type="EMBL" id="GBN09196.1"/>
    </source>
</evidence>
<evidence type="ECO:0000313" key="3">
    <source>
        <dbReference type="Proteomes" id="UP000499080"/>
    </source>
</evidence>
<keyword evidence="3" id="KW-1185">Reference proteome</keyword>